<keyword evidence="4" id="KW-0804">Transcription</keyword>
<dbReference type="PANTHER" id="PTHR31429">
    <property type="entry name" value="WRKY TRANSCRIPTION FACTOR 36-RELATED"/>
    <property type="match status" value="1"/>
</dbReference>
<evidence type="ECO:0000256" key="7">
    <source>
        <dbReference type="SAM" id="MobiDB-lite"/>
    </source>
</evidence>
<dbReference type="AlphaFoldDB" id="A0A3S3QX65"/>
<keyword evidence="3" id="KW-0238">DNA-binding</keyword>
<evidence type="ECO:0000259" key="8">
    <source>
        <dbReference type="PROSITE" id="PS50811"/>
    </source>
</evidence>
<keyword evidence="10" id="KW-1185">Reference proteome</keyword>
<feature type="domain" description="WRKY" evidence="8">
    <location>
        <begin position="92"/>
        <end position="158"/>
    </location>
</feature>
<protein>
    <submittedName>
        <fullName evidence="9">Putative WRKY transcription factor 40</fullName>
    </submittedName>
</protein>
<evidence type="ECO:0000313" key="9">
    <source>
        <dbReference type="EMBL" id="RWR91132.1"/>
    </source>
</evidence>
<evidence type="ECO:0000313" key="10">
    <source>
        <dbReference type="Proteomes" id="UP000283530"/>
    </source>
</evidence>
<dbReference type="InterPro" id="IPR036576">
    <property type="entry name" value="WRKY_dom_sf"/>
</dbReference>
<dbReference type="GO" id="GO:0005634">
    <property type="term" value="C:nucleus"/>
    <property type="evidence" value="ECO:0007669"/>
    <property type="project" value="UniProtKB-SubCell"/>
</dbReference>
<dbReference type="GO" id="GO:0043565">
    <property type="term" value="F:sequence-specific DNA binding"/>
    <property type="evidence" value="ECO:0007669"/>
    <property type="project" value="InterPro"/>
</dbReference>
<dbReference type="GO" id="GO:0003700">
    <property type="term" value="F:DNA-binding transcription factor activity"/>
    <property type="evidence" value="ECO:0007669"/>
    <property type="project" value="InterPro"/>
</dbReference>
<dbReference type="PANTHER" id="PTHR31429:SF38">
    <property type="entry name" value="WRKY TRANSCRIPTION FACTOR 40-RELATED"/>
    <property type="match status" value="1"/>
</dbReference>
<evidence type="ECO:0000256" key="4">
    <source>
        <dbReference type="ARBA" id="ARBA00023163"/>
    </source>
</evidence>
<dbReference type="Pfam" id="PF03106">
    <property type="entry name" value="WRKY"/>
    <property type="match status" value="1"/>
</dbReference>
<keyword evidence="5" id="KW-0539">Nucleus</keyword>
<dbReference type="InterPro" id="IPR003657">
    <property type="entry name" value="WRKY_dom"/>
</dbReference>
<proteinExistence type="predicted"/>
<dbReference type="SUPFAM" id="SSF118290">
    <property type="entry name" value="WRKY DNA-binding domain"/>
    <property type="match status" value="1"/>
</dbReference>
<gene>
    <name evidence="9" type="ORF">CKAN_02027400</name>
</gene>
<comment type="caution">
    <text evidence="9">The sequence shown here is derived from an EMBL/GenBank/DDBJ whole genome shotgun (WGS) entry which is preliminary data.</text>
</comment>
<dbReference type="EMBL" id="QPKB01000008">
    <property type="protein sequence ID" value="RWR91132.1"/>
    <property type="molecule type" value="Genomic_DNA"/>
</dbReference>
<feature type="region of interest" description="Disordered" evidence="7">
    <location>
        <begin position="183"/>
        <end position="210"/>
    </location>
</feature>
<sequence length="247" mass="27681">MMGPQEDISYKDEVQYLVEKLKRLYEENRELNNRLEVMKSNLNILETHLKKRKRAHQIEYMSIDDSIKRQTMEPPKHTTTSTVFIRTAGPTDSSLMVEDGCQWRKYGQKITKDSPWPRAYFRCSTAPGCPVKKKVQRCIEDKSILMVIYEGQHTHGPNGASFFQRGPPNSPCAAVFPDPSPPTVGLDLTLSPTNHETGRPPQNPISSSSSSLEESVISLIRDGKFVATLAATVARSMVGLSNANTTR</sequence>
<dbReference type="InterPro" id="IPR044810">
    <property type="entry name" value="WRKY_plant"/>
</dbReference>
<feature type="coiled-coil region" evidence="6">
    <location>
        <begin position="14"/>
        <end position="48"/>
    </location>
</feature>
<name>A0A3S3QX65_9MAGN</name>
<dbReference type="Gene3D" id="2.20.25.80">
    <property type="entry name" value="WRKY domain"/>
    <property type="match status" value="1"/>
</dbReference>
<accession>A0A3S3QX65</accession>
<reference evidence="9 10" key="1">
    <citation type="journal article" date="2019" name="Nat. Plants">
        <title>Stout camphor tree genome fills gaps in understanding of flowering plant genome evolution.</title>
        <authorList>
            <person name="Chaw S.M."/>
            <person name="Liu Y.C."/>
            <person name="Wu Y.W."/>
            <person name="Wang H.Y."/>
            <person name="Lin C.I."/>
            <person name="Wu C.S."/>
            <person name="Ke H.M."/>
            <person name="Chang L.Y."/>
            <person name="Hsu C.Y."/>
            <person name="Yang H.T."/>
            <person name="Sudianto E."/>
            <person name="Hsu M.H."/>
            <person name="Wu K.P."/>
            <person name="Wang L.N."/>
            <person name="Leebens-Mack J.H."/>
            <person name="Tsai I.J."/>
        </authorList>
    </citation>
    <scope>NUCLEOTIDE SEQUENCE [LARGE SCALE GENOMIC DNA]</scope>
    <source>
        <strain evidence="10">cv. Chaw 1501</strain>
        <tissue evidence="9">Young leaves</tissue>
    </source>
</reference>
<keyword evidence="2" id="KW-0805">Transcription regulation</keyword>
<keyword evidence="6" id="KW-0175">Coiled coil</keyword>
<dbReference type="Proteomes" id="UP000283530">
    <property type="component" value="Unassembled WGS sequence"/>
</dbReference>
<evidence type="ECO:0000256" key="5">
    <source>
        <dbReference type="ARBA" id="ARBA00023242"/>
    </source>
</evidence>
<dbReference type="SMART" id="SM00774">
    <property type="entry name" value="WRKY"/>
    <property type="match status" value="1"/>
</dbReference>
<evidence type="ECO:0000256" key="2">
    <source>
        <dbReference type="ARBA" id="ARBA00023015"/>
    </source>
</evidence>
<evidence type="ECO:0000256" key="1">
    <source>
        <dbReference type="ARBA" id="ARBA00004123"/>
    </source>
</evidence>
<dbReference type="OrthoDB" id="2020995at2759"/>
<organism evidence="9 10">
    <name type="scientific">Cinnamomum micranthum f. kanehirae</name>
    <dbReference type="NCBI Taxonomy" id="337451"/>
    <lineage>
        <taxon>Eukaryota</taxon>
        <taxon>Viridiplantae</taxon>
        <taxon>Streptophyta</taxon>
        <taxon>Embryophyta</taxon>
        <taxon>Tracheophyta</taxon>
        <taxon>Spermatophyta</taxon>
        <taxon>Magnoliopsida</taxon>
        <taxon>Magnoliidae</taxon>
        <taxon>Laurales</taxon>
        <taxon>Lauraceae</taxon>
        <taxon>Cinnamomum</taxon>
    </lineage>
</organism>
<evidence type="ECO:0000256" key="6">
    <source>
        <dbReference type="SAM" id="Coils"/>
    </source>
</evidence>
<comment type="subcellular location">
    <subcellularLocation>
        <location evidence="1">Nucleus</location>
    </subcellularLocation>
</comment>
<dbReference type="PROSITE" id="PS50811">
    <property type="entry name" value="WRKY"/>
    <property type="match status" value="1"/>
</dbReference>
<evidence type="ECO:0000256" key="3">
    <source>
        <dbReference type="ARBA" id="ARBA00023125"/>
    </source>
</evidence>